<dbReference type="GO" id="GO:0016887">
    <property type="term" value="F:ATP hydrolysis activity"/>
    <property type="evidence" value="ECO:0007669"/>
    <property type="project" value="InterPro"/>
</dbReference>
<gene>
    <name evidence="6" type="ORF">ABB26_17465</name>
</gene>
<proteinExistence type="predicted"/>
<evidence type="ECO:0000256" key="2">
    <source>
        <dbReference type="ARBA" id="ARBA00022741"/>
    </source>
</evidence>
<dbReference type="CDD" id="cd03221">
    <property type="entry name" value="ABCF_EF-3"/>
    <property type="match status" value="1"/>
</dbReference>
<sequence>MTTTVSVTLDSVAWHTPDGRCLFSDLNARFDARPTGLVGRNGVGKSVLAQLLAGLREPSAGQCRRIGRVHYLAQQVAAPAGQRVAELAAVDNVVDALRRIEAGSTQQADFDTVGEQWGLRDNLQQALADAGLQGVDVDTPVDNLSGGQRMRVALVGALLQPAELLILDEPSNHLDLAGRQWLQQQLAQRGQGYLLVSHDRLLLDQVQRIIELSPQGLSSHGGNHESYTQARAAEKAAAETLLQQRRQERRKGEQALQAQRQRLEQRSARGNRDAANANQAPILLGLQRQRAQASLGKAKQQLQQRHETLHDAVRQAQALIDEPAPVLLPPVLEKTAPEWVARLQQVQLPFVAESLQCLELALRRGERVAVSGINGAGKSTLLKVLAGQLAPRSGEAQLLVPAALLDQQLELLPAHLSALQGVRACNPQMEEGELRSRLSLLGLDATQAQLPSAQLSGGQRLKAALACALYAEPPAQLLLLDEPGNHLDLDALAALESLLRQYRGTLVVVSHDEAFLQAIGISARLRATEEGWRWQPS</sequence>
<dbReference type="PANTHER" id="PTHR19211:SF6">
    <property type="entry name" value="BLL7188 PROTEIN"/>
    <property type="match status" value="1"/>
</dbReference>
<dbReference type="AlphaFoldDB" id="A0A0R0BXM3"/>
<name>A0A0R0BXM3_9GAMM</name>
<dbReference type="InterPro" id="IPR003439">
    <property type="entry name" value="ABC_transporter-like_ATP-bd"/>
</dbReference>
<feature type="domain" description="ABC transporter" evidence="5">
    <location>
        <begin position="340"/>
        <end position="537"/>
    </location>
</feature>
<feature type="domain" description="ABC transporter" evidence="5">
    <location>
        <begin position="7"/>
        <end position="240"/>
    </location>
</feature>
<dbReference type="STRING" id="405444.ABB26_17465"/>
<dbReference type="OrthoDB" id="9808609at2"/>
<dbReference type="GO" id="GO:0005524">
    <property type="term" value="F:ATP binding"/>
    <property type="evidence" value="ECO:0007669"/>
    <property type="project" value="UniProtKB-KW"/>
</dbReference>
<feature type="compositionally biased region" description="Polar residues" evidence="4">
    <location>
        <begin position="215"/>
        <end position="229"/>
    </location>
</feature>
<dbReference type="SMART" id="SM00382">
    <property type="entry name" value="AAA"/>
    <property type="match status" value="2"/>
</dbReference>
<organism evidence="6 7">
    <name type="scientific">Stenotrophomonas humi</name>
    <dbReference type="NCBI Taxonomy" id="405444"/>
    <lineage>
        <taxon>Bacteria</taxon>
        <taxon>Pseudomonadati</taxon>
        <taxon>Pseudomonadota</taxon>
        <taxon>Gammaproteobacteria</taxon>
        <taxon>Lysobacterales</taxon>
        <taxon>Lysobacteraceae</taxon>
        <taxon>Stenotrophomonas</taxon>
    </lineage>
</organism>
<evidence type="ECO:0000256" key="3">
    <source>
        <dbReference type="ARBA" id="ARBA00022840"/>
    </source>
</evidence>
<dbReference type="Gene3D" id="3.40.50.300">
    <property type="entry name" value="P-loop containing nucleotide triphosphate hydrolases"/>
    <property type="match status" value="2"/>
</dbReference>
<dbReference type="InterPro" id="IPR050611">
    <property type="entry name" value="ABCF"/>
</dbReference>
<accession>A0A0R0BXM3</accession>
<keyword evidence="1" id="KW-0677">Repeat</keyword>
<dbReference type="SUPFAM" id="SSF52540">
    <property type="entry name" value="P-loop containing nucleoside triphosphate hydrolases"/>
    <property type="match status" value="2"/>
</dbReference>
<keyword evidence="7" id="KW-1185">Reference proteome</keyword>
<evidence type="ECO:0000256" key="4">
    <source>
        <dbReference type="SAM" id="MobiDB-lite"/>
    </source>
</evidence>
<feature type="compositionally biased region" description="Basic and acidic residues" evidence="4">
    <location>
        <begin position="261"/>
        <end position="272"/>
    </location>
</feature>
<keyword evidence="3" id="KW-0067">ATP-binding</keyword>
<evidence type="ECO:0000256" key="1">
    <source>
        <dbReference type="ARBA" id="ARBA00022737"/>
    </source>
</evidence>
<dbReference type="PROSITE" id="PS00211">
    <property type="entry name" value="ABC_TRANSPORTER_1"/>
    <property type="match status" value="1"/>
</dbReference>
<protein>
    <recommendedName>
        <fullName evidence="5">ABC transporter domain-containing protein</fullName>
    </recommendedName>
</protein>
<dbReference type="PROSITE" id="PS50893">
    <property type="entry name" value="ABC_TRANSPORTER_2"/>
    <property type="match status" value="2"/>
</dbReference>
<dbReference type="InterPro" id="IPR027417">
    <property type="entry name" value="P-loop_NTPase"/>
</dbReference>
<dbReference type="FunFam" id="3.40.50.300:FF:001320">
    <property type="entry name" value="Heme ABC transporter ATP-binding protein"/>
    <property type="match status" value="1"/>
</dbReference>
<dbReference type="Proteomes" id="UP000050864">
    <property type="component" value="Unassembled WGS sequence"/>
</dbReference>
<dbReference type="InterPro" id="IPR003593">
    <property type="entry name" value="AAA+_ATPase"/>
</dbReference>
<dbReference type="Pfam" id="PF00005">
    <property type="entry name" value="ABC_tran"/>
    <property type="match status" value="2"/>
</dbReference>
<evidence type="ECO:0000313" key="7">
    <source>
        <dbReference type="Proteomes" id="UP000050864"/>
    </source>
</evidence>
<dbReference type="EMBL" id="LDJI01000045">
    <property type="protein sequence ID" value="KRG61963.1"/>
    <property type="molecule type" value="Genomic_DNA"/>
</dbReference>
<keyword evidence="2" id="KW-0547">Nucleotide-binding</keyword>
<evidence type="ECO:0000313" key="6">
    <source>
        <dbReference type="EMBL" id="KRG61963.1"/>
    </source>
</evidence>
<comment type="caution">
    <text evidence="6">The sequence shown here is derived from an EMBL/GenBank/DDBJ whole genome shotgun (WGS) entry which is preliminary data.</text>
</comment>
<dbReference type="RefSeq" id="WP_057635982.1">
    <property type="nucleotide sequence ID" value="NZ_LDJI01000045.1"/>
</dbReference>
<evidence type="ECO:0000259" key="5">
    <source>
        <dbReference type="PROSITE" id="PS50893"/>
    </source>
</evidence>
<dbReference type="PANTHER" id="PTHR19211">
    <property type="entry name" value="ATP-BINDING TRANSPORT PROTEIN-RELATED"/>
    <property type="match status" value="1"/>
</dbReference>
<dbReference type="InterPro" id="IPR017871">
    <property type="entry name" value="ABC_transporter-like_CS"/>
</dbReference>
<reference evidence="6 7" key="1">
    <citation type="submission" date="2015-05" db="EMBL/GenBank/DDBJ databases">
        <title>Genome sequencing and analysis of members of genus Stenotrophomonas.</title>
        <authorList>
            <person name="Patil P.P."/>
            <person name="Midha S."/>
            <person name="Patil P.B."/>
        </authorList>
    </citation>
    <scope>NUCLEOTIDE SEQUENCE [LARGE SCALE GENOMIC DNA]</scope>
    <source>
        <strain evidence="6 7">DSM 18929</strain>
    </source>
</reference>
<feature type="region of interest" description="Disordered" evidence="4">
    <location>
        <begin position="215"/>
        <end position="277"/>
    </location>
</feature>
<dbReference type="PATRIC" id="fig|405444.3.peg.3012"/>